<reference evidence="2 3" key="1">
    <citation type="submission" date="2020-03" db="EMBL/GenBank/DDBJ databases">
        <title>Genomic Encyclopedia of Type Strains, Phase IV (KMG-IV): sequencing the most valuable type-strain genomes for metagenomic binning, comparative biology and taxonomic classification.</title>
        <authorList>
            <person name="Goeker M."/>
        </authorList>
    </citation>
    <scope>NUCLEOTIDE SEQUENCE [LARGE SCALE GENOMIC DNA]</scope>
    <source>
        <strain evidence="2 3">DSM 27651</strain>
    </source>
</reference>
<dbReference type="Proteomes" id="UP000734218">
    <property type="component" value="Unassembled WGS sequence"/>
</dbReference>
<evidence type="ECO:0000313" key="2">
    <source>
        <dbReference type="EMBL" id="NJC34078.1"/>
    </source>
</evidence>
<keyword evidence="3" id="KW-1185">Reference proteome</keyword>
<evidence type="ECO:0000256" key="1">
    <source>
        <dbReference type="SAM" id="SignalP"/>
    </source>
</evidence>
<proteinExistence type="predicted"/>
<feature type="signal peptide" evidence="1">
    <location>
        <begin position="1"/>
        <end position="18"/>
    </location>
</feature>
<evidence type="ECO:0000313" key="3">
    <source>
        <dbReference type="Proteomes" id="UP000734218"/>
    </source>
</evidence>
<gene>
    <name evidence="2" type="ORF">GGR88_001552</name>
</gene>
<dbReference type="EMBL" id="JAATJE010000001">
    <property type="protein sequence ID" value="NJC34078.1"/>
    <property type="molecule type" value="Genomic_DNA"/>
</dbReference>
<accession>A0ABX0XL43</accession>
<keyword evidence="1" id="KW-0732">Signal</keyword>
<dbReference type="RefSeq" id="WP_167953974.1">
    <property type="nucleotide sequence ID" value="NZ_JAATJE010000001.1"/>
</dbReference>
<comment type="caution">
    <text evidence="2">The sequence shown here is derived from an EMBL/GenBank/DDBJ whole genome shotgun (WGS) entry which is preliminary data.</text>
</comment>
<feature type="chain" id="PRO_5046639301" description="Protease inhibitor Inh" evidence="1">
    <location>
        <begin position="19"/>
        <end position="122"/>
    </location>
</feature>
<sequence>MRHWLIGLAALVAAPAAAQQDVQSLAGRWTVDLRPSPSAPAYTQPMVLSIGDGGVVTGSFYNSEIEDGLAALSNGRTCFAFRTSDGTAPYQSSGCLVGDRVVGQTWSEGRRFLLAWTADRAR</sequence>
<protein>
    <recommendedName>
        <fullName evidence="4">Protease inhibitor Inh</fullName>
    </recommendedName>
</protein>
<name>A0ABX0XL43_9SPHN</name>
<evidence type="ECO:0008006" key="4">
    <source>
        <dbReference type="Google" id="ProtNLM"/>
    </source>
</evidence>
<organism evidence="2 3">
    <name type="scientific">Sphingomonas jejuensis</name>
    <dbReference type="NCBI Taxonomy" id="904715"/>
    <lineage>
        <taxon>Bacteria</taxon>
        <taxon>Pseudomonadati</taxon>
        <taxon>Pseudomonadota</taxon>
        <taxon>Alphaproteobacteria</taxon>
        <taxon>Sphingomonadales</taxon>
        <taxon>Sphingomonadaceae</taxon>
        <taxon>Sphingomonas</taxon>
    </lineage>
</organism>